<reference evidence="2 3" key="1">
    <citation type="journal article" date="2024" name="Ann. Entomol. Soc. Am.">
        <title>Genomic analyses of the southern and eastern yellowjacket wasps (Hymenoptera: Vespidae) reveal evolutionary signatures of social life.</title>
        <authorList>
            <person name="Catto M.A."/>
            <person name="Caine P.B."/>
            <person name="Orr S.E."/>
            <person name="Hunt B.G."/>
            <person name="Goodisman M.A.D."/>
        </authorList>
    </citation>
    <scope>NUCLEOTIDE SEQUENCE [LARGE SCALE GENOMIC DNA]</scope>
    <source>
        <strain evidence="2">232</strain>
        <tissue evidence="2">Head and thorax</tissue>
    </source>
</reference>
<keyword evidence="3" id="KW-1185">Reference proteome</keyword>
<evidence type="ECO:0000256" key="1">
    <source>
        <dbReference type="SAM" id="MobiDB-lite"/>
    </source>
</evidence>
<evidence type="ECO:0000313" key="2">
    <source>
        <dbReference type="EMBL" id="KAL2742119.1"/>
    </source>
</evidence>
<gene>
    <name evidence="2" type="ORF">V1477_009748</name>
</gene>
<evidence type="ECO:0000313" key="3">
    <source>
        <dbReference type="Proteomes" id="UP001607303"/>
    </source>
</evidence>
<comment type="caution">
    <text evidence="2">The sequence shown here is derived from an EMBL/GenBank/DDBJ whole genome shotgun (WGS) entry which is preliminary data.</text>
</comment>
<organism evidence="2 3">
    <name type="scientific">Vespula maculifrons</name>
    <name type="common">Eastern yellow jacket</name>
    <name type="synonym">Wasp</name>
    <dbReference type="NCBI Taxonomy" id="7453"/>
    <lineage>
        <taxon>Eukaryota</taxon>
        <taxon>Metazoa</taxon>
        <taxon>Ecdysozoa</taxon>
        <taxon>Arthropoda</taxon>
        <taxon>Hexapoda</taxon>
        <taxon>Insecta</taxon>
        <taxon>Pterygota</taxon>
        <taxon>Neoptera</taxon>
        <taxon>Endopterygota</taxon>
        <taxon>Hymenoptera</taxon>
        <taxon>Apocrita</taxon>
        <taxon>Aculeata</taxon>
        <taxon>Vespoidea</taxon>
        <taxon>Vespidae</taxon>
        <taxon>Vespinae</taxon>
        <taxon>Vespula</taxon>
    </lineage>
</organism>
<proteinExistence type="predicted"/>
<name>A0ABD2CAM2_VESMC</name>
<feature type="compositionally biased region" description="Low complexity" evidence="1">
    <location>
        <begin position="9"/>
        <end position="18"/>
    </location>
</feature>
<dbReference type="Proteomes" id="UP001607303">
    <property type="component" value="Unassembled WGS sequence"/>
</dbReference>
<feature type="region of interest" description="Disordered" evidence="1">
    <location>
        <begin position="1"/>
        <end position="22"/>
    </location>
</feature>
<protein>
    <submittedName>
        <fullName evidence="2">Uncharacterized protein</fullName>
    </submittedName>
</protein>
<dbReference type="EMBL" id="JAYRBN010000058">
    <property type="protein sequence ID" value="KAL2742119.1"/>
    <property type="molecule type" value="Genomic_DNA"/>
</dbReference>
<sequence>MAPRGDRLSTTSKSASSKSKTKEIVQSYENMNDIMMYLPKFFVNTRSVGILQKYVSPYVEVQSKVEPLTVKVGRRSDFVIVKDRRNIVLTFTLHYYLGRTRTTEPAMCTRRISKQD</sequence>
<dbReference type="AlphaFoldDB" id="A0ABD2CAM2"/>
<accession>A0ABD2CAM2</accession>